<evidence type="ECO:0000256" key="4">
    <source>
        <dbReference type="ARBA" id="ARBA00022692"/>
    </source>
</evidence>
<dbReference type="InterPro" id="IPR052808">
    <property type="entry name" value="GPCR_Mth-like"/>
</dbReference>
<comment type="caution">
    <text evidence="11">The sequence shown here is derived from an EMBL/GenBank/DDBJ whole genome shotgun (WGS) entry which is preliminary data.</text>
</comment>
<dbReference type="SUPFAM" id="SSF63877">
    <property type="entry name" value="Methuselah ectodomain"/>
    <property type="match status" value="1"/>
</dbReference>
<evidence type="ECO:0000313" key="11">
    <source>
        <dbReference type="EMBL" id="KAG5673809.1"/>
    </source>
</evidence>
<evidence type="ECO:0000256" key="9">
    <source>
        <dbReference type="ARBA" id="ARBA00023224"/>
    </source>
</evidence>
<dbReference type="PANTHER" id="PTHR46953:SF3">
    <property type="entry name" value="G-PROTEIN COUPLED RECEPTOR MTH-LIKE 14-RELATED"/>
    <property type="match status" value="1"/>
</dbReference>
<evidence type="ECO:0000313" key="12">
    <source>
        <dbReference type="Proteomes" id="UP001107558"/>
    </source>
</evidence>
<name>A0A9J6BV68_POLVA</name>
<keyword evidence="3" id="KW-1003">Cell membrane</keyword>
<keyword evidence="6" id="KW-0297">G-protein coupled receptor</keyword>
<keyword evidence="4 10" id="KW-0812">Transmembrane</keyword>
<feature type="transmembrane region" description="Helical" evidence="10">
    <location>
        <begin position="287"/>
        <end position="306"/>
    </location>
</feature>
<protein>
    <submittedName>
        <fullName evidence="11">Uncharacterized protein</fullName>
    </submittedName>
</protein>
<dbReference type="InterPro" id="IPR036272">
    <property type="entry name" value="Methuselah_N_sf"/>
</dbReference>
<evidence type="ECO:0000256" key="3">
    <source>
        <dbReference type="ARBA" id="ARBA00022475"/>
    </source>
</evidence>
<keyword evidence="8" id="KW-0675">Receptor</keyword>
<dbReference type="Proteomes" id="UP001107558">
    <property type="component" value="Chromosome 3"/>
</dbReference>
<keyword evidence="12" id="KW-1185">Reference proteome</keyword>
<comment type="similarity">
    <text evidence="2">Belongs to the G-protein coupled receptor 2 family. Mth subfamily.</text>
</comment>
<dbReference type="GO" id="GO:0004930">
    <property type="term" value="F:G protein-coupled receptor activity"/>
    <property type="evidence" value="ECO:0007669"/>
    <property type="project" value="UniProtKB-KW"/>
</dbReference>
<dbReference type="GO" id="GO:0005886">
    <property type="term" value="C:plasma membrane"/>
    <property type="evidence" value="ECO:0007669"/>
    <property type="project" value="UniProtKB-SubCell"/>
</dbReference>
<evidence type="ECO:0000256" key="2">
    <source>
        <dbReference type="ARBA" id="ARBA00008979"/>
    </source>
</evidence>
<dbReference type="AlphaFoldDB" id="A0A9J6BV68"/>
<organism evidence="11 12">
    <name type="scientific">Polypedilum vanderplanki</name>
    <name type="common">Sleeping chironomid midge</name>
    <dbReference type="NCBI Taxonomy" id="319348"/>
    <lineage>
        <taxon>Eukaryota</taxon>
        <taxon>Metazoa</taxon>
        <taxon>Ecdysozoa</taxon>
        <taxon>Arthropoda</taxon>
        <taxon>Hexapoda</taxon>
        <taxon>Insecta</taxon>
        <taxon>Pterygota</taxon>
        <taxon>Neoptera</taxon>
        <taxon>Endopterygota</taxon>
        <taxon>Diptera</taxon>
        <taxon>Nematocera</taxon>
        <taxon>Chironomoidea</taxon>
        <taxon>Chironomidae</taxon>
        <taxon>Chironominae</taxon>
        <taxon>Polypedilum</taxon>
        <taxon>Polypedilum</taxon>
    </lineage>
</organism>
<accession>A0A9J6BV68</accession>
<evidence type="ECO:0000256" key="8">
    <source>
        <dbReference type="ARBA" id="ARBA00023170"/>
    </source>
</evidence>
<feature type="transmembrane region" description="Helical" evidence="10">
    <location>
        <begin position="244"/>
        <end position="272"/>
    </location>
</feature>
<gene>
    <name evidence="11" type="ORF">PVAND_003825</name>
</gene>
<evidence type="ECO:0000256" key="5">
    <source>
        <dbReference type="ARBA" id="ARBA00022989"/>
    </source>
</evidence>
<proteinExistence type="inferred from homology"/>
<keyword evidence="9" id="KW-0807">Transducer</keyword>
<keyword evidence="5 10" id="KW-1133">Transmembrane helix</keyword>
<dbReference type="PANTHER" id="PTHR46953">
    <property type="entry name" value="G-PROTEIN COUPLED RECEPTOR MTH-LIKE 1-RELATED"/>
    <property type="match status" value="1"/>
</dbReference>
<comment type="subcellular location">
    <subcellularLocation>
        <location evidence="1">Cell membrane</location>
        <topology evidence="1">Multi-pass membrane protein</topology>
    </subcellularLocation>
</comment>
<feature type="transmembrane region" description="Helical" evidence="10">
    <location>
        <begin position="211"/>
        <end position="232"/>
    </location>
</feature>
<dbReference type="OrthoDB" id="5854379at2759"/>
<evidence type="ECO:0000256" key="10">
    <source>
        <dbReference type="SAM" id="Phobius"/>
    </source>
</evidence>
<keyword evidence="7 10" id="KW-0472">Membrane</keyword>
<evidence type="ECO:0000256" key="7">
    <source>
        <dbReference type="ARBA" id="ARBA00023136"/>
    </source>
</evidence>
<dbReference type="EMBL" id="JADBJN010000003">
    <property type="protein sequence ID" value="KAG5673809.1"/>
    <property type="molecule type" value="Genomic_DNA"/>
</dbReference>
<reference evidence="11" key="1">
    <citation type="submission" date="2021-03" db="EMBL/GenBank/DDBJ databases">
        <title>Chromosome level genome of the anhydrobiotic midge Polypedilum vanderplanki.</title>
        <authorList>
            <person name="Yoshida Y."/>
            <person name="Kikawada T."/>
            <person name="Gusev O."/>
        </authorList>
    </citation>
    <scope>NUCLEOTIDE SEQUENCE</scope>
    <source>
        <strain evidence="11">NIAS01</strain>
        <tissue evidence="11">Whole body or cell culture</tissue>
    </source>
</reference>
<sequence length="339" mass="38656">MVIKNSSIFDDTTKSLEIKLTTTPSTTLEANFLLPESCADYKLLAEQPKLTTQSSIKKCCPLNQNYKHEMGRRFCGDSTLGFNVSAIQAKFYENCIEDEESQVLIDVKIENNCKNGLVFNEKYLDILYVIQNGSLLRIDADFESFDIYEHYCLDMDEEEGVLTAIVCEFDEMLFCVNRAQALIFATCMLISVPCLLVTVTLYLMVPELNDLHGKSLACHSMSLAIGFLLLALSQFRSMFLIEGYIIQFCILSCFFWLTVMWIDICVHAWYYLPRGIRQTPKDDNLHLMYYALLAFGVPLILVILTYKSKLTGLPSYYLKGTTEGKLVLKINLLMFAVLM</sequence>
<feature type="transmembrane region" description="Helical" evidence="10">
    <location>
        <begin position="181"/>
        <end position="205"/>
    </location>
</feature>
<evidence type="ECO:0000256" key="6">
    <source>
        <dbReference type="ARBA" id="ARBA00023040"/>
    </source>
</evidence>
<evidence type="ECO:0000256" key="1">
    <source>
        <dbReference type="ARBA" id="ARBA00004651"/>
    </source>
</evidence>
<dbReference type="Gene3D" id="1.20.1070.10">
    <property type="entry name" value="Rhodopsin 7-helix transmembrane proteins"/>
    <property type="match status" value="1"/>
</dbReference>